<dbReference type="EMBL" id="JAFJYH010000080">
    <property type="protein sequence ID" value="KAG4420654.1"/>
    <property type="molecule type" value="Genomic_DNA"/>
</dbReference>
<keyword evidence="2" id="KW-1185">Reference proteome</keyword>
<dbReference type="OrthoDB" id="3517081at2759"/>
<proteinExistence type="predicted"/>
<accession>A0A8H7TJ76</accession>
<organism evidence="1 2">
    <name type="scientific">Cadophora malorum</name>
    <dbReference type="NCBI Taxonomy" id="108018"/>
    <lineage>
        <taxon>Eukaryota</taxon>
        <taxon>Fungi</taxon>
        <taxon>Dikarya</taxon>
        <taxon>Ascomycota</taxon>
        <taxon>Pezizomycotina</taxon>
        <taxon>Leotiomycetes</taxon>
        <taxon>Helotiales</taxon>
        <taxon>Ploettnerulaceae</taxon>
        <taxon>Cadophora</taxon>
    </lineage>
</organism>
<dbReference type="Proteomes" id="UP000664132">
    <property type="component" value="Unassembled WGS sequence"/>
</dbReference>
<sequence length="185" mass="20642">MAVHVKLSFTSPQDQLDETLDVIAAFAKSPSAVRDALCEAICQITLPPSDFKLLHIANAFQSVLQIPWEGYKPLRGVLEACHEGKYGRRTERLFHEHSQDGGVVALGLVAKHENKLIEEIDDLSEAETIKLAKLVKCIPKKASILEYIDGFVPSKSKTQKTSGCYDYQRFKIFEPSTGARDRTTH</sequence>
<evidence type="ECO:0000313" key="1">
    <source>
        <dbReference type="EMBL" id="KAG4420654.1"/>
    </source>
</evidence>
<name>A0A8H7TJ76_9HELO</name>
<protein>
    <submittedName>
        <fullName evidence="1">Uncharacterized protein</fullName>
    </submittedName>
</protein>
<reference evidence="1" key="1">
    <citation type="submission" date="2021-02" db="EMBL/GenBank/DDBJ databases">
        <title>Genome sequence Cadophora malorum strain M34.</title>
        <authorList>
            <person name="Stefanovic E."/>
            <person name="Vu D."/>
            <person name="Scully C."/>
            <person name="Dijksterhuis J."/>
            <person name="Roader J."/>
            <person name="Houbraken J."/>
        </authorList>
    </citation>
    <scope>NUCLEOTIDE SEQUENCE</scope>
    <source>
        <strain evidence="1">M34</strain>
    </source>
</reference>
<evidence type="ECO:0000313" key="2">
    <source>
        <dbReference type="Proteomes" id="UP000664132"/>
    </source>
</evidence>
<comment type="caution">
    <text evidence="1">The sequence shown here is derived from an EMBL/GenBank/DDBJ whole genome shotgun (WGS) entry which is preliminary data.</text>
</comment>
<gene>
    <name evidence="1" type="ORF">IFR04_006244</name>
</gene>
<dbReference type="AlphaFoldDB" id="A0A8H7TJ76"/>